<feature type="transmembrane region" description="Helical" evidence="10">
    <location>
        <begin position="515"/>
        <end position="533"/>
    </location>
</feature>
<reference evidence="11 12" key="1">
    <citation type="submission" date="2022-01" db="EMBL/GenBank/DDBJ databases">
        <title>A chromosome-scale genome assembly of the false clownfish, Amphiprion ocellaris.</title>
        <authorList>
            <person name="Ryu T."/>
        </authorList>
    </citation>
    <scope>NUCLEOTIDE SEQUENCE [LARGE SCALE GENOMIC DNA]</scope>
</reference>
<dbReference type="GO" id="GO:0046872">
    <property type="term" value="F:metal ion binding"/>
    <property type="evidence" value="ECO:0007669"/>
    <property type="project" value="UniProtKB-KW"/>
</dbReference>
<feature type="transmembrane region" description="Helical" evidence="10">
    <location>
        <begin position="434"/>
        <end position="458"/>
    </location>
</feature>
<feature type="binding site" evidence="6">
    <location>
        <position position="381"/>
    </location>
    <ligand>
        <name>Na(+)</name>
        <dbReference type="ChEBI" id="CHEBI:29101"/>
        <label>1</label>
    </ligand>
</feature>
<dbReference type="GeneID" id="111571504"/>
<reference evidence="11" key="2">
    <citation type="submission" date="2025-08" db="UniProtKB">
        <authorList>
            <consortium name="Ensembl"/>
        </authorList>
    </citation>
    <scope>IDENTIFICATION</scope>
</reference>
<dbReference type="PRINTS" id="PR00176">
    <property type="entry name" value="NANEUSMPORT"/>
</dbReference>
<feature type="binding site" evidence="6">
    <location>
        <position position="81"/>
    </location>
    <ligand>
        <name>Na(+)</name>
        <dbReference type="ChEBI" id="CHEBI:29101"/>
        <label>1</label>
    </ligand>
</feature>
<keyword evidence="5 10" id="KW-0472">Membrane</keyword>
<evidence type="ECO:0000256" key="4">
    <source>
        <dbReference type="ARBA" id="ARBA00022989"/>
    </source>
</evidence>
<dbReference type="InterPro" id="IPR000175">
    <property type="entry name" value="Na/ntran_symport"/>
</dbReference>
<feature type="transmembrane region" description="Helical" evidence="10">
    <location>
        <begin position="478"/>
        <end position="503"/>
    </location>
</feature>
<organism evidence="11 12">
    <name type="scientific">Amphiprion ocellaris</name>
    <name type="common">Clown anemonefish</name>
    <dbReference type="NCBI Taxonomy" id="80972"/>
    <lineage>
        <taxon>Eukaryota</taxon>
        <taxon>Metazoa</taxon>
        <taxon>Chordata</taxon>
        <taxon>Craniata</taxon>
        <taxon>Vertebrata</taxon>
        <taxon>Euteleostomi</taxon>
        <taxon>Actinopterygii</taxon>
        <taxon>Neopterygii</taxon>
        <taxon>Teleostei</taxon>
        <taxon>Neoteleostei</taxon>
        <taxon>Acanthomorphata</taxon>
        <taxon>Ovalentaria</taxon>
        <taxon>Pomacentridae</taxon>
        <taxon>Amphiprion</taxon>
    </lineage>
</organism>
<keyword evidence="6" id="KW-0479">Metal-binding</keyword>
<evidence type="ECO:0000256" key="5">
    <source>
        <dbReference type="ARBA" id="ARBA00023136"/>
    </source>
</evidence>
<evidence type="ECO:0000313" key="11">
    <source>
        <dbReference type="Ensembl" id="ENSAOCP00000033143.1"/>
    </source>
</evidence>
<dbReference type="PROSITE" id="PS50267">
    <property type="entry name" value="NA_NEUROTRAN_SYMP_3"/>
    <property type="match status" value="1"/>
</dbReference>
<dbReference type="PROSITE" id="PS00610">
    <property type="entry name" value="NA_NEUROTRAN_SYMP_1"/>
    <property type="match status" value="1"/>
</dbReference>
<comment type="similarity">
    <text evidence="8">Belongs to the sodium:neurotransmitter symporter (SNF) (TC 2.A.22) family.</text>
</comment>
<dbReference type="InterPro" id="IPR037272">
    <property type="entry name" value="SNS_sf"/>
</dbReference>
<feature type="transmembrane region" description="Helical" evidence="10">
    <location>
        <begin position="554"/>
        <end position="572"/>
    </location>
</feature>
<keyword evidence="7" id="KW-1015">Disulfide bond</keyword>
<dbReference type="Proteomes" id="UP001501940">
    <property type="component" value="Chromosome 21"/>
</dbReference>
<feature type="transmembrane region" description="Helical" evidence="10">
    <location>
        <begin position="375"/>
        <end position="400"/>
    </location>
</feature>
<dbReference type="AlphaFoldDB" id="A0AAQ5WWS9"/>
<feature type="transmembrane region" description="Helical" evidence="10">
    <location>
        <begin position="75"/>
        <end position="93"/>
    </location>
</feature>
<evidence type="ECO:0000256" key="2">
    <source>
        <dbReference type="ARBA" id="ARBA00022448"/>
    </source>
</evidence>
<feature type="binding site" evidence="6">
    <location>
        <position position="446"/>
    </location>
    <ligand>
        <name>Na(+)</name>
        <dbReference type="ChEBI" id="CHEBI:29101"/>
        <label>1</label>
    </ligand>
</feature>
<feature type="transmembrane region" description="Helical" evidence="10">
    <location>
        <begin position="147"/>
        <end position="175"/>
    </location>
</feature>
<keyword evidence="3 8" id="KW-0812">Transmembrane</keyword>
<dbReference type="Pfam" id="PF00209">
    <property type="entry name" value="SNF"/>
    <property type="match status" value="1"/>
</dbReference>
<comment type="subcellular location">
    <subcellularLocation>
        <location evidence="1">Membrane</location>
        <topology evidence="1">Multi-pass membrane protein</topology>
    </subcellularLocation>
</comment>
<evidence type="ECO:0000256" key="7">
    <source>
        <dbReference type="PIRSR" id="PIRSR600175-2"/>
    </source>
</evidence>
<dbReference type="GO" id="GO:0005332">
    <property type="term" value="F:gamma-aminobutyric acid:sodium:chloride symporter activity"/>
    <property type="evidence" value="ECO:0007669"/>
    <property type="project" value="TreeGrafter"/>
</dbReference>
<dbReference type="PANTHER" id="PTHR11616">
    <property type="entry name" value="SODIUM/CHLORIDE DEPENDENT TRANSPORTER"/>
    <property type="match status" value="1"/>
</dbReference>
<feature type="transmembrane region" description="Helical" evidence="10">
    <location>
        <begin position="105"/>
        <end position="126"/>
    </location>
</feature>
<keyword evidence="8" id="KW-0769">Symport</keyword>
<dbReference type="SUPFAM" id="SSF161070">
    <property type="entry name" value="SNF-like"/>
    <property type="match status" value="1"/>
</dbReference>
<dbReference type="KEGG" id="aoce:111571504"/>
<keyword evidence="2 8" id="KW-0813">Transport</keyword>
<sequence>MASLRTHPSLGLGFSSNFARRSRIFTVCSHYKLTALEIMTEETARGTPAGDSAPDKQPPEEGAQPREKWANKMEFVFAMAGEIIGLGNIWRFPYLCYKNGGGVFLIPYCVFLFFCGIPVFFLETALGQYTSEGGVTAWRKICPMFEGVGIASQVIVIYLNIYYIVVLAWGIFYLINSFKSPLPWSTCDNYWNTYLCHSQISAFANPDLYRPDSNWSFLNNVTSPDYYENVTYINSTFMMGNSPEVEFWRHRVLRMSDDMSLSKVHWDLALCLLLAWVICYFCIWKGIKCTGKVVYFTASFPYLMLLILFIRGVTLPGASEGLSFYLTPDFSRLSDPYVWRDAGTQVFFSYAVCQGVLTALGSYNKYNNNCYRDCLTLCCLNSATSIFAGFVVFSVLGFMASNLGVSIHEVATAGPGLAFIAYPQALSMLPAPSFWAVLFFLMIIFLGLDTQFVCVESLATAITDMFPRQLRRPRAREILVLIIAIVCFLLGLLFVTEGGIVLFQVVDTYGPSGTSLLIIACAECIVVAWVYGADRFYHNIEDMIGYLPFPVLKYCWMFVTPLICGLTVLFNLTEERPFMVDDYIPGAWVSILGFLLVATPLICIPAYVLVLLYRDGNNMMTPSRDLRQAKPHKPLLTLYHCVVFEARVPPNRNVADRNEKMMMEEPSMA</sequence>
<feature type="transmembrane region" description="Helical" evidence="10">
    <location>
        <begin position="587"/>
        <end position="613"/>
    </location>
</feature>
<feature type="binding site" evidence="6">
    <location>
        <position position="449"/>
    </location>
    <ligand>
        <name>Na(+)</name>
        <dbReference type="ChEBI" id="CHEBI:29101"/>
        <label>1</label>
    </ligand>
</feature>
<feature type="binding site" evidence="6">
    <location>
        <position position="349"/>
    </location>
    <ligand>
        <name>Na(+)</name>
        <dbReference type="ChEBI" id="CHEBI:29101"/>
        <label>1</label>
    </ligand>
</feature>
<evidence type="ECO:0000313" key="12">
    <source>
        <dbReference type="Proteomes" id="UP001501940"/>
    </source>
</evidence>
<feature type="transmembrane region" description="Helical" evidence="10">
    <location>
        <begin position="293"/>
        <end position="313"/>
    </location>
</feature>
<feature type="transmembrane region" description="Helical" evidence="10">
    <location>
        <begin position="342"/>
        <end position="363"/>
    </location>
</feature>
<dbReference type="Ensembl" id="ENSAOCT00000078100.1">
    <property type="protein sequence ID" value="ENSAOCP00000033143.1"/>
    <property type="gene ID" value="ENSAOCG00000025504.1"/>
</dbReference>
<protein>
    <recommendedName>
        <fullName evidence="8">Transporter</fullName>
    </recommendedName>
</protein>
<feature type="region of interest" description="Disordered" evidence="9">
    <location>
        <begin position="44"/>
        <end position="64"/>
    </location>
</feature>
<keyword evidence="4 10" id="KW-1133">Transmembrane helix</keyword>
<feature type="binding site" evidence="6">
    <location>
        <position position="88"/>
    </location>
    <ligand>
        <name>Na(+)</name>
        <dbReference type="ChEBI" id="CHEBI:29101"/>
        <label>1</label>
    </ligand>
</feature>
<feature type="disulfide bond" evidence="7">
    <location>
        <begin position="187"/>
        <end position="196"/>
    </location>
</feature>
<dbReference type="GO" id="GO:0042995">
    <property type="term" value="C:cell projection"/>
    <property type="evidence" value="ECO:0007669"/>
    <property type="project" value="TreeGrafter"/>
</dbReference>
<dbReference type="CDD" id="cd11496">
    <property type="entry name" value="SLC6sbd-TauT-like"/>
    <property type="match status" value="1"/>
</dbReference>
<keyword evidence="12" id="KW-1185">Reference proteome</keyword>
<evidence type="ECO:0000256" key="9">
    <source>
        <dbReference type="SAM" id="MobiDB-lite"/>
    </source>
</evidence>
<feature type="compositionally biased region" description="Basic and acidic residues" evidence="9">
    <location>
        <begin position="53"/>
        <end position="64"/>
    </location>
</feature>
<evidence type="ECO:0000256" key="3">
    <source>
        <dbReference type="ARBA" id="ARBA00022692"/>
    </source>
</evidence>
<dbReference type="GO" id="GO:0005886">
    <property type="term" value="C:plasma membrane"/>
    <property type="evidence" value="ECO:0007669"/>
    <property type="project" value="TreeGrafter"/>
</dbReference>
<evidence type="ECO:0000256" key="8">
    <source>
        <dbReference type="RuleBase" id="RU003732"/>
    </source>
</evidence>
<accession>A0AAQ5WWS9</accession>
<feature type="transmembrane region" description="Helical" evidence="10">
    <location>
        <begin position="264"/>
        <end position="284"/>
    </location>
</feature>
<evidence type="ECO:0000256" key="6">
    <source>
        <dbReference type="PIRSR" id="PIRSR600175-1"/>
    </source>
</evidence>
<proteinExistence type="inferred from homology"/>
<name>A0AAQ5WWS9_AMPOC</name>
<reference evidence="11" key="3">
    <citation type="submission" date="2025-09" db="UniProtKB">
        <authorList>
            <consortium name="Ensembl"/>
        </authorList>
    </citation>
    <scope>IDENTIFICATION</scope>
</reference>
<evidence type="ECO:0000256" key="1">
    <source>
        <dbReference type="ARBA" id="ARBA00004141"/>
    </source>
</evidence>
<dbReference type="RefSeq" id="XP_023130462.3">
    <property type="nucleotide sequence ID" value="XM_023274694.3"/>
</dbReference>
<dbReference type="PANTHER" id="PTHR11616:SF280">
    <property type="entry name" value="TRANSPORTER"/>
    <property type="match status" value="1"/>
</dbReference>
<keyword evidence="6" id="KW-0915">Sodium</keyword>
<dbReference type="GeneTree" id="ENSGT00940000161075"/>
<evidence type="ECO:0000256" key="10">
    <source>
        <dbReference type="SAM" id="Phobius"/>
    </source>
</evidence>